<dbReference type="GO" id="GO:0008289">
    <property type="term" value="F:lipid binding"/>
    <property type="evidence" value="ECO:0007669"/>
    <property type="project" value="UniProtKB-KW"/>
</dbReference>
<dbReference type="CDD" id="cd00742">
    <property type="entry name" value="FABP"/>
    <property type="match status" value="1"/>
</dbReference>
<dbReference type="Gene3D" id="2.40.128.20">
    <property type="match status" value="2"/>
</dbReference>
<dbReference type="GeneID" id="111135123"/>
<keyword evidence="2" id="KW-0446">Lipid-binding</keyword>
<dbReference type="RefSeq" id="XP_022340584.1">
    <property type="nucleotide sequence ID" value="XM_022484876.1"/>
</dbReference>
<comment type="similarity">
    <text evidence="1">Belongs to the calycin superfamily. Fatty-acid binding protein (FABP) family.</text>
</comment>
<dbReference type="SUPFAM" id="SSF50814">
    <property type="entry name" value="Lipocalins"/>
    <property type="match status" value="2"/>
</dbReference>
<evidence type="ECO:0000313" key="4">
    <source>
        <dbReference type="Proteomes" id="UP000694844"/>
    </source>
</evidence>
<keyword evidence="4" id="KW-1185">Reference proteome</keyword>
<evidence type="ECO:0000256" key="2">
    <source>
        <dbReference type="ARBA" id="ARBA00023121"/>
    </source>
</evidence>
<reference evidence="5" key="1">
    <citation type="submission" date="2025-08" db="UniProtKB">
        <authorList>
            <consortium name="RefSeq"/>
        </authorList>
    </citation>
    <scope>IDENTIFICATION</scope>
    <source>
        <tissue evidence="5">Whole sample</tissue>
    </source>
</reference>
<organism evidence="4 5">
    <name type="scientific">Crassostrea virginica</name>
    <name type="common">Eastern oyster</name>
    <dbReference type="NCBI Taxonomy" id="6565"/>
    <lineage>
        <taxon>Eukaryota</taxon>
        <taxon>Metazoa</taxon>
        <taxon>Spiralia</taxon>
        <taxon>Lophotrochozoa</taxon>
        <taxon>Mollusca</taxon>
        <taxon>Bivalvia</taxon>
        <taxon>Autobranchia</taxon>
        <taxon>Pteriomorphia</taxon>
        <taxon>Ostreida</taxon>
        <taxon>Ostreoidea</taxon>
        <taxon>Ostreidae</taxon>
        <taxon>Crassostrea</taxon>
    </lineage>
</organism>
<protein>
    <submittedName>
        <fullName evidence="5">Fatty acid-binding protein, adipocyte-like isoform X2</fullName>
    </submittedName>
</protein>
<evidence type="ECO:0000256" key="1">
    <source>
        <dbReference type="ARBA" id="ARBA00008390"/>
    </source>
</evidence>
<dbReference type="Pfam" id="PF00061">
    <property type="entry name" value="Lipocalin"/>
    <property type="match status" value="1"/>
</dbReference>
<evidence type="ECO:0000313" key="5">
    <source>
        <dbReference type="RefSeq" id="XP_022340584.1"/>
    </source>
</evidence>
<name>A0A8B8EKV0_CRAVI</name>
<dbReference type="InterPro" id="IPR012674">
    <property type="entry name" value="Calycin"/>
</dbReference>
<sequence length="178" mass="19917">MALAEIENTIAGVWVLQKNENLDEYLKEIGVNFVLRKLAAAANSTMTISVEDGQVRINTKGPKDSDHKFHLDTEVESNDPQDNPMKAVVKWTDGKLVTHSKPTEGSKAKETRVVREVVNNELIMALVTWKDGKLITEAKPVEGSNGKATRVEREVVDGELIMTIYVNNVVCRRIFKKK</sequence>
<dbReference type="OrthoDB" id="412780at2759"/>
<evidence type="ECO:0000259" key="3">
    <source>
        <dbReference type="Pfam" id="PF00061"/>
    </source>
</evidence>
<proteinExistence type="inferred from homology"/>
<dbReference type="InterPro" id="IPR031259">
    <property type="entry name" value="ILBP"/>
</dbReference>
<dbReference type="PANTHER" id="PTHR11955">
    <property type="entry name" value="FATTY ACID BINDING PROTEIN"/>
    <property type="match status" value="1"/>
</dbReference>
<gene>
    <name evidence="5" type="primary">LOC111135123</name>
</gene>
<dbReference type="InterPro" id="IPR000566">
    <property type="entry name" value="Lipocln_cytosolic_FA-bd_dom"/>
</dbReference>
<dbReference type="AlphaFoldDB" id="A0A8B8EKV0"/>
<accession>A0A8B8EKV0</accession>
<feature type="domain" description="Lipocalin/cytosolic fatty-acid binding" evidence="3">
    <location>
        <begin position="11"/>
        <end position="120"/>
    </location>
</feature>
<dbReference type="Proteomes" id="UP000694844">
    <property type="component" value="Chromosome 5"/>
</dbReference>